<dbReference type="CDD" id="cd03528">
    <property type="entry name" value="Rieske_RO_ferredoxin"/>
    <property type="match status" value="1"/>
</dbReference>
<gene>
    <name evidence="6" type="ORF">BECKFM1743A_GA0114220_101597</name>
    <name evidence="8" type="ORF">BECKFM1743B_GA0114221_101567</name>
    <name evidence="7" type="ORF">BECKFM1743C_GA0114222_101767</name>
</gene>
<proteinExistence type="predicted"/>
<dbReference type="InterPro" id="IPR017941">
    <property type="entry name" value="Rieske_2Fe-2S"/>
</dbReference>
<protein>
    <submittedName>
        <fullName evidence="7">3-phenylpropionate/trans-cinnamate dioxygenase ferredoxin subunit</fullName>
    </submittedName>
</protein>
<dbReference type="Gene3D" id="2.102.10.10">
    <property type="entry name" value="Rieske [2Fe-2S] iron-sulphur domain"/>
    <property type="match status" value="1"/>
</dbReference>
<dbReference type="PANTHER" id="PTHR21496:SF23">
    <property type="entry name" value="3-PHENYLPROPIONATE_CINNAMIC ACID DIOXYGENASE FERREDOXIN SUBUNIT"/>
    <property type="match status" value="1"/>
</dbReference>
<evidence type="ECO:0000256" key="3">
    <source>
        <dbReference type="ARBA" id="ARBA00023004"/>
    </source>
</evidence>
<keyword evidence="1" id="KW-0001">2Fe-2S</keyword>
<dbReference type="AlphaFoldDB" id="A0A450SR13"/>
<name>A0A450SR13_9GAMM</name>
<dbReference type="EMBL" id="CAADFA010000176">
    <property type="protein sequence ID" value="VFJ56430.1"/>
    <property type="molecule type" value="Genomic_DNA"/>
</dbReference>
<evidence type="ECO:0000313" key="6">
    <source>
        <dbReference type="EMBL" id="VFJ56011.1"/>
    </source>
</evidence>
<keyword evidence="4" id="KW-0411">Iron-sulfur</keyword>
<dbReference type="GO" id="GO:0051213">
    <property type="term" value="F:dioxygenase activity"/>
    <property type="evidence" value="ECO:0007669"/>
    <property type="project" value="UniProtKB-KW"/>
</dbReference>
<dbReference type="SUPFAM" id="SSF50022">
    <property type="entry name" value="ISP domain"/>
    <property type="match status" value="1"/>
</dbReference>
<dbReference type="Pfam" id="PF00355">
    <property type="entry name" value="Rieske"/>
    <property type="match status" value="1"/>
</dbReference>
<keyword evidence="3" id="KW-0408">Iron</keyword>
<dbReference type="PANTHER" id="PTHR21496">
    <property type="entry name" value="FERREDOXIN-RELATED"/>
    <property type="match status" value="1"/>
</dbReference>
<accession>A0A450SR13</accession>
<keyword evidence="7" id="KW-0560">Oxidoreductase</keyword>
<dbReference type="PROSITE" id="PS51296">
    <property type="entry name" value="RIESKE"/>
    <property type="match status" value="1"/>
</dbReference>
<keyword evidence="7" id="KW-0223">Dioxygenase</keyword>
<dbReference type="InterPro" id="IPR036922">
    <property type="entry name" value="Rieske_2Fe-2S_sf"/>
</dbReference>
<organism evidence="7">
    <name type="scientific">Candidatus Kentrum sp. FM</name>
    <dbReference type="NCBI Taxonomy" id="2126340"/>
    <lineage>
        <taxon>Bacteria</taxon>
        <taxon>Pseudomonadati</taxon>
        <taxon>Pseudomonadota</taxon>
        <taxon>Gammaproteobacteria</taxon>
        <taxon>Candidatus Kentrum</taxon>
    </lineage>
</organism>
<dbReference type="EMBL" id="CAADFL010000156">
    <property type="protein sequence ID" value="VFK10838.1"/>
    <property type="molecule type" value="Genomic_DNA"/>
</dbReference>
<dbReference type="GO" id="GO:0046872">
    <property type="term" value="F:metal ion binding"/>
    <property type="evidence" value="ECO:0007669"/>
    <property type="project" value="UniProtKB-KW"/>
</dbReference>
<evidence type="ECO:0000259" key="5">
    <source>
        <dbReference type="PROSITE" id="PS51296"/>
    </source>
</evidence>
<evidence type="ECO:0000256" key="2">
    <source>
        <dbReference type="ARBA" id="ARBA00022723"/>
    </source>
</evidence>
<feature type="domain" description="Rieske" evidence="5">
    <location>
        <begin position="5"/>
        <end position="100"/>
    </location>
</feature>
<dbReference type="EMBL" id="CAADEZ010000159">
    <property type="protein sequence ID" value="VFJ56011.1"/>
    <property type="molecule type" value="Genomic_DNA"/>
</dbReference>
<evidence type="ECO:0000313" key="8">
    <source>
        <dbReference type="EMBL" id="VFK10838.1"/>
    </source>
</evidence>
<sequence length="109" mass="11823">MTKWVDIAKAGEFAPNTARAVTVEGTKIAVFNLNGEFYAMEDVCTHDNKPLTGGRIDGNQVICPRHGARFDIETGEALSAPAYEPVATFAVRVENDKVQVACSDDFSDE</sequence>
<reference evidence="7" key="1">
    <citation type="submission" date="2019-02" db="EMBL/GenBank/DDBJ databases">
        <authorList>
            <person name="Gruber-Vodicka R. H."/>
            <person name="Seah K. B. B."/>
        </authorList>
    </citation>
    <scope>NUCLEOTIDE SEQUENCE</scope>
    <source>
        <strain evidence="6">BECK_BZ163</strain>
        <strain evidence="8">BECK_BZ164</strain>
        <strain evidence="7">BECK_BZ165</strain>
    </source>
</reference>
<keyword evidence="2" id="KW-0479">Metal-binding</keyword>
<evidence type="ECO:0000256" key="1">
    <source>
        <dbReference type="ARBA" id="ARBA00022714"/>
    </source>
</evidence>
<evidence type="ECO:0000256" key="4">
    <source>
        <dbReference type="ARBA" id="ARBA00023014"/>
    </source>
</evidence>
<evidence type="ECO:0000313" key="7">
    <source>
        <dbReference type="EMBL" id="VFJ56430.1"/>
    </source>
</evidence>
<dbReference type="GO" id="GO:0051537">
    <property type="term" value="F:2 iron, 2 sulfur cluster binding"/>
    <property type="evidence" value="ECO:0007669"/>
    <property type="project" value="UniProtKB-KW"/>
</dbReference>